<gene>
    <name evidence="9" type="primary">patA_1</name>
    <name evidence="9" type="ORF">Poly30_01710</name>
</gene>
<evidence type="ECO:0000256" key="2">
    <source>
        <dbReference type="ARBA" id="ARBA00010323"/>
    </source>
</evidence>
<dbReference type="Pfam" id="PF03062">
    <property type="entry name" value="MBOAT"/>
    <property type="match status" value="1"/>
</dbReference>
<feature type="transmembrane region" description="Helical" evidence="8">
    <location>
        <begin position="440"/>
        <end position="460"/>
    </location>
</feature>
<dbReference type="GO" id="GO:0016746">
    <property type="term" value="F:acyltransferase activity"/>
    <property type="evidence" value="ECO:0007669"/>
    <property type="project" value="UniProtKB-KW"/>
</dbReference>
<dbReference type="Proteomes" id="UP000320390">
    <property type="component" value="Chromosome"/>
</dbReference>
<evidence type="ECO:0000256" key="3">
    <source>
        <dbReference type="ARBA" id="ARBA00022475"/>
    </source>
</evidence>
<keyword evidence="3 7" id="KW-1003">Cell membrane</keyword>
<evidence type="ECO:0000256" key="1">
    <source>
        <dbReference type="ARBA" id="ARBA00004651"/>
    </source>
</evidence>
<evidence type="ECO:0000313" key="10">
    <source>
        <dbReference type="Proteomes" id="UP000320390"/>
    </source>
</evidence>
<name>A0A518EKQ7_9BACT</name>
<feature type="transmembrane region" description="Helical" evidence="8">
    <location>
        <begin position="361"/>
        <end position="381"/>
    </location>
</feature>
<evidence type="ECO:0000256" key="6">
    <source>
        <dbReference type="ARBA" id="ARBA00023136"/>
    </source>
</evidence>
<evidence type="ECO:0000256" key="5">
    <source>
        <dbReference type="ARBA" id="ARBA00022989"/>
    </source>
</evidence>
<dbReference type="GO" id="GO:0005886">
    <property type="term" value="C:plasma membrane"/>
    <property type="evidence" value="ECO:0007669"/>
    <property type="project" value="UniProtKB-SubCell"/>
</dbReference>
<dbReference type="PIRSF" id="PIRSF016636">
    <property type="entry name" value="AlgI_DltB"/>
    <property type="match status" value="1"/>
</dbReference>
<feature type="transmembrane region" description="Helical" evidence="8">
    <location>
        <begin position="407"/>
        <end position="428"/>
    </location>
</feature>
<proteinExistence type="inferred from homology"/>
<dbReference type="InterPro" id="IPR004299">
    <property type="entry name" value="MBOAT_fam"/>
</dbReference>
<keyword evidence="4 8" id="KW-0812">Transmembrane</keyword>
<dbReference type="GO" id="GO:0042121">
    <property type="term" value="P:alginic acid biosynthetic process"/>
    <property type="evidence" value="ECO:0007669"/>
    <property type="project" value="InterPro"/>
</dbReference>
<evidence type="ECO:0000256" key="8">
    <source>
        <dbReference type="SAM" id="Phobius"/>
    </source>
</evidence>
<dbReference type="EC" id="2.3.1.-" evidence="9"/>
<keyword evidence="10" id="KW-1185">Reference proteome</keyword>
<dbReference type="PANTHER" id="PTHR13285:SF18">
    <property type="entry name" value="PROTEIN-CYSTEINE N-PALMITOYLTRANSFERASE RASP"/>
    <property type="match status" value="1"/>
</dbReference>
<keyword evidence="7 9" id="KW-0808">Transferase</keyword>
<keyword evidence="6 7" id="KW-0472">Membrane</keyword>
<protein>
    <submittedName>
        <fullName evidence="9">Peptidoglycan O-acetyltransferase</fullName>
        <ecNumber evidence="9">2.3.1.-</ecNumber>
    </submittedName>
</protein>
<dbReference type="InterPro" id="IPR024194">
    <property type="entry name" value="Ac/AlaTfrase_AlgI/DltB"/>
</dbReference>
<feature type="transmembrane region" description="Helical" evidence="8">
    <location>
        <begin position="309"/>
        <end position="326"/>
    </location>
</feature>
<sequence length="471" mass="52506">MVFTSTAFLAFYAAVFTLYWLLSRAPRARQLQNALLLVGSYYFYGFVHPWFCLLIASSTVVDYACGLAMGRFPRARHAWLVVSLAFNLGLLGVFKYYDFFAKSFADAAGLFGWELQPIELLLVLPVGISFYTFQTLSYTIDVYRGQLQPRRNLFDFAVFVSFFPQLVAGPIERASRFLPQLEQVRRWSWAALFPALELIVGGYLKKLVVADNVGTYVDEIFELQAPTLALLAVGTLGFAVQIYADFSAYTDIARGIAKLLGFDLIRNFRSPYLAVSPSDFWRRWHISFSSWIRDYLYIPLGGSRVRTPLGFLGVLLVSLGLSGLWHGAAWNFVLWGVYHALLVFAYHQLKLGGRWEPRSRPSRAISISVMFVWTLLGWLLFRTGDIAWLGGALRHSPVGMSGVDGSAAAYTLALVLLYSSPMAVQGLVERLPSAAASSLGAFLRGAFLAAALVAITLFAGDGSNDFIYFRF</sequence>
<dbReference type="OrthoDB" id="9805788at2"/>
<keyword evidence="7 9" id="KW-0012">Acyltransferase</keyword>
<dbReference type="AlphaFoldDB" id="A0A518EKQ7"/>
<keyword evidence="5 8" id="KW-1133">Transmembrane helix</keyword>
<comment type="similarity">
    <text evidence="2 7">Belongs to the membrane-bound acyltransferase family.</text>
</comment>
<reference evidence="9 10" key="1">
    <citation type="submission" date="2019-02" db="EMBL/GenBank/DDBJ databases">
        <title>Deep-cultivation of Planctomycetes and their phenomic and genomic characterization uncovers novel biology.</title>
        <authorList>
            <person name="Wiegand S."/>
            <person name="Jogler M."/>
            <person name="Boedeker C."/>
            <person name="Pinto D."/>
            <person name="Vollmers J."/>
            <person name="Rivas-Marin E."/>
            <person name="Kohn T."/>
            <person name="Peeters S.H."/>
            <person name="Heuer A."/>
            <person name="Rast P."/>
            <person name="Oberbeckmann S."/>
            <person name="Bunk B."/>
            <person name="Jeske O."/>
            <person name="Meyerdierks A."/>
            <person name="Storesund J.E."/>
            <person name="Kallscheuer N."/>
            <person name="Luecker S."/>
            <person name="Lage O.M."/>
            <person name="Pohl T."/>
            <person name="Merkel B.J."/>
            <person name="Hornburger P."/>
            <person name="Mueller R.-W."/>
            <person name="Bruemmer F."/>
            <person name="Labrenz M."/>
            <person name="Spormann A.M."/>
            <person name="Op den Camp H."/>
            <person name="Overmann J."/>
            <person name="Amann R."/>
            <person name="Jetten M.S.M."/>
            <person name="Mascher T."/>
            <person name="Medema M.H."/>
            <person name="Devos D.P."/>
            <person name="Kaster A.-K."/>
            <person name="Ovreas L."/>
            <person name="Rohde M."/>
            <person name="Galperin M.Y."/>
            <person name="Jogler C."/>
        </authorList>
    </citation>
    <scope>NUCLEOTIDE SEQUENCE [LARGE SCALE GENOMIC DNA]</scope>
    <source>
        <strain evidence="9 10">Poly30</strain>
    </source>
</reference>
<feature type="transmembrane region" description="Helical" evidence="8">
    <location>
        <begin position="6"/>
        <end position="22"/>
    </location>
</feature>
<dbReference type="PIRSF" id="PIRSF500217">
    <property type="entry name" value="AlgI"/>
    <property type="match status" value="1"/>
</dbReference>
<evidence type="ECO:0000313" key="9">
    <source>
        <dbReference type="EMBL" id="QDV04678.1"/>
    </source>
</evidence>
<feature type="transmembrane region" description="Helical" evidence="8">
    <location>
        <begin position="77"/>
        <end position="97"/>
    </location>
</feature>
<evidence type="ECO:0000256" key="4">
    <source>
        <dbReference type="ARBA" id="ARBA00022692"/>
    </source>
</evidence>
<feature type="transmembrane region" description="Helical" evidence="8">
    <location>
        <begin position="34"/>
        <end position="57"/>
    </location>
</feature>
<dbReference type="InterPro" id="IPR051085">
    <property type="entry name" value="MB_O-acyltransferase"/>
</dbReference>
<dbReference type="PANTHER" id="PTHR13285">
    <property type="entry name" value="ACYLTRANSFERASE"/>
    <property type="match status" value="1"/>
</dbReference>
<dbReference type="InterPro" id="IPR028362">
    <property type="entry name" value="AlgI"/>
</dbReference>
<accession>A0A518EKQ7</accession>
<feature type="transmembrane region" description="Helical" evidence="8">
    <location>
        <begin position="332"/>
        <end position="349"/>
    </location>
</feature>
<dbReference type="RefSeq" id="WP_145194130.1">
    <property type="nucleotide sequence ID" value="NZ_CP036434.1"/>
</dbReference>
<dbReference type="EMBL" id="CP036434">
    <property type="protein sequence ID" value="QDV04678.1"/>
    <property type="molecule type" value="Genomic_DNA"/>
</dbReference>
<comment type="subcellular location">
    <subcellularLocation>
        <location evidence="1">Cell membrane</location>
        <topology evidence="1">Multi-pass membrane protein</topology>
    </subcellularLocation>
</comment>
<evidence type="ECO:0000256" key="7">
    <source>
        <dbReference type="PIRNR" id="PIRNR016636"/>
    </source>
</evidence>
<organism evidence="9 10">
    <name type="scientific">Saltatorellus ferox</name>
    <dbReference type="NCBI Taxonomy" id="2528018"/>
    <lineage>
        <taxon>Bacteria</taxon>
        <taxon>Pseudomonadati</taxon>
        <taxon>Planctomycetota</taxon>
        <taxon>Planctomycetia</taxon>
        <taxon>Planctomycetia incertae sedis</taxon>
        <taxon>Saltatorellus</taxon>
    </lineage>
</organism>